<keyword evidence="7" id="KW-0406">Ion transport</keyword>
<dbReference type="RefSeq" id="WP_134113027.1">
    <property type="nucleotide sequence ID" value="NZ_SOBG01000004.1"/>
</dbReference>
<dbReference type="SMART" id="SM00382">
    <property type="entry name" value="AAA"/>
    <property type="match status" value="1"/>
</dbReference>
<keyword evidence="2" id="KW-1003">Cell membrane</keyword>
<name>A0AA46DYR3_9FUSO</name>
<dbReference type="GO" id="GO:0005524">
    <property type="term" value="F:ATP binding"/>
    <property type="evidence" value="ECO:0007669"/>
    <property type="project" value="UniProtKB-KW"/>
</dbReference>
<dbReference type="PANTHER" id="PTHR42781:SF4">
    <property type="entry name" value="SPERMIDINE_PUTRESCINE IMPORT ATP-BINDING PROTEIN POTA"/>
    <property type="match status" value="1"/>
</dbReference>
<keyword evidence="8" id="KW-0472">Membrane</keyword>
<evidence type="ECO:0000313" key="10">
    <source>
        <dbReference type="EMBL" id="TDT70592.1"/>
    </source>
</evidence>
<evidence type="ECO:0000256" key="1">
    <source>
        <dbReference type="ARBA" id="ARBA00022448"/>
    </source>
</evidence>
<evidence type="ECO:0000256" key="2">
    <source>
        <dbReference type="ARBA" id="ARBA00022475"/>
    </source>
</evidence>
<proteinExistence type="predicted"/>
<dbReference type="Pfam" id="PF00005">
    <property type="entry name" value="ABC_tran"/>
    <property type="match status" value="1"/>
</dbReference>
<evidence type="ECO:0000256" key="3">
    <source>
        <dbReference type="ARBA" id="ARBA00022496"/>
    </source>
</evidence>
<evidence type="ECO:0000256" key="8">
    <source>
        <dbReference type="ARBA" id="ARBA00023136"/>
    </source>
</evidence>
<keyword evidence="3" id="KW-0410">Iron transport</keyword>
<evidence type="ECO:0000256" key="7">
    <source>
        <dbReference type="ARBA" id="ARBA00023065"/>
    </source>
</evidence>
<dbReference type="PANTHER" id="PTHR42781">
    <property type="entry name" value="SPERMIDINE/PUTRESCINE IMPORT ATP-BINDING PROTEIN POTA"/>
    <property type="match status" value="1"/>
</dbReference>
<dbReference type="AlphaFoldDB" id="A0AA46DYR3"/>
<dbReference type="GO" id="GO:0015697">
    <property type="term" value="P:quaternary ammonium group transport"/>
    <property type="evidence" value="ECO:0007669"/>
    <property type="project" value="UniProtKB-ARBA"/>
</dbReference>
<dbReference type="PROSITE" id="PS00211">
    <property type="entry name" value="ABC_TRANSPORTER_1"/>
    <property type="match status" value="1"/>
</dbReference>
<dbReference type="InterPro" id="IPR050093">
    <property type="entry name" value="ABC_SmlMolc_Importer"/>
</dbReference>
<dbReference type="EMBL" id="SOBG01000004">
    <property type="protein sequence ID" value="TDT70592.1"/>
    <property type="molecule type" value="Genomic_DNA"/>
</dbReference>
<reference evidence="10 11" key="1">
    <citation type="submission" date="2019-03" db="EMBL/GenBank/DDBJ databases">
        <title>Genomic Encyclopedia of Type Strains, Phase IV (KMG-IV): sequencing the most valuable type-strain genomes for metagenomic binning, comparative biology and taxonomic classification.</title>
        <authorList>
            <person name="Goeker M."/>
        </authorList>
    </citation>
    <scope>NUCLEOTIDE SEQUENCE [LARGE SCALE GENOMIC DNA]</scope>
    <source>
        <strain evidence="10 11">DSM 100055</strain>
    </source>
</reference>
<evidence type="ECO:0000256" key="6">
    <source>
        <dbReference type="ARBA" id="ARBA00023004"/>
    </source>
</evidence>
<dbReference type="Proteomes" id="UP000294678">
    <property type="component" value="Unassembled WGS sequence"/>
</dbReference>
<organism evidence="10 11">
    <name type="scientific">Hypnocyclicus thermotrophus</name>
    <dbReference type="NCBI Taxonomy" id="1627895"/>
    <lineage>
        <taxon>Bacteria</taxon>
        <taxon>Fusobacteriati</taxon>
        <taxon>Fusobacteriota</taxon>
        <taxon>Fusobacteriia</taxon>
        <taxon>Fusobacteriales</taxon>
        <taxon>Fusobacteriaceae</taxon>
        <taxon>Hypnocyclicus</taxon>
    </lineage>
</organism>
<dbReference type="InterPro" id="IPR017871">
    <property type="entry name" value="ABC_transporter-like_CS"/>
</dbReference>
<dbReference type="FunFam" id="3.40.50.300:FF:000425">
    <property type="entry name" value="Probable ABC transporter, ATP-binding subunit"/>
    <property type="match status" value="1"/>
</dbReference>
<keyword evidence="6" id="KW-0408">Iron</keyword>
<protein>
    <submittedName>
        <fullName evidence="10">Iron(III) transport system ATP-binding protein</fullName>
    </submittedName>
</protein>
<dbReference type="InterPro" id="IPR027417">
    <property type="entry name" value="P-loop_NTPase"/>
</dbReference>
<dbReference type="InterPro" id="IPR003593">
    <property type="entry name" value="AAA+_ATPase"/>
</dbReference>
<dbReference type="SUPFAM" id="SSF52540">
    <property type="entry name" value="P-loop containing nucleoside triphosphate hydrolases"/>
    <property type="match status" value="1"/>
</dbReference>
<sequence length="238" mass="27107">MEYIKLENISFKYGKKIILDNISFSIKKGEVLAILGESGSGKSTILRIISGLETPKTGKITIDNHIIFNKNINFPPEKRNLGMVFQDYALFPHLNIEKNITFGISHFNKKTKKIILNKMLKLVKLEEHSKKYPHELSGGQQQRIAIARTLATNPKLLLLDEPFSNLDANLQSSIRKEIKSIIDIEKTTTIFVTHNKEDALEIADRVVIIKDGKIIQIDTPENIISNPKSSYVKHLFHY</sequence>
<gene>
    <name evidence="10" type="ORF">EV215_1143</name>
</gene>
<accession>A0AA46DYR3</accession>
<evidence type="ECO:0000256" key="5">
    <source>
        <dbReference type="ARBA" id="ARBA00022840"/>
    </source>
</evidence>
<dbReference type="GO" id="GO:0015408">
    <property type="term" value="F:ABC-type ferric iron transporter activity"/>
    <property type="evidence" value="ECO:0007669"/>
    <property type="project" value="InterPro"/>
</dbReference>
<keyword evidence="5 10" id="KW-0067">ATP-binding</keyword>
<dbReference type="CDD" id="cd03259">
    <property type="entry name" value="ABC_Carb_Solutes_like"/>
    <property type="match status" value="1"/>
</dbReference>
<evidence type="ECO:0000259" key="9">
    <source>
        <dbReference type="PROSITE" id="PS50893"/>
    </source>
</evidence>
<dbReference type="PROSITE" id="PS50893">
    <property type="entry name" value="ABC_TRANSPORTER_2"/>
    <property type="match status" value="1"/>
</dbReference>
<keyword evidence="11" id="KW-1185">Reference proteome</keyword>
<dbReference type="GO" id="GO:0016887">
    <property type="term" value="F:ATP hydrolysis activity"/>
    <property type="evidence" value="ECO:0007669"/>
    <property type="project" value="InterPro"/>
</dbReference>
<comment type="caution">
    <text evidence="10">The sequence shown here is derived from an EMBL/GenBank/DDBJ whole genome shotgun (WGS) entry which is preliminary data.</text>
</comment>
<keyword evidence="4" id="KW-0547">Nucleotide-binding</keyword>
<evidence type="ECO:0000256" key="4">
    <source>
        <dbReference type="ARBA" id="ARBA00022741"/>
    </source>
</evidence>
<evidence type="ECO:0000313" key="11">
    <source>
        <dbReference type="Proteomes" id="UP000294678"/>
    </source>
</evidence>
<dbReference type="InterPro" id="IPR003439">
    <property type="entry name" value="ABC_transporter-like_ATP-bd"/>
</dbReference>
<dbReference type="Gene3D" id="3.40.50.300">
    <property type="entry name" value="P-loop containing nucleotide triphosphate hydrolases"/>
    <property type="match status" value="1"/>
</dbReference>
<dbReference type="GO" id="GO:0016020">
    <property type="term" value="C:membrane"/>
    <property type="evidence" value="ECO:0007669"/>
    <property type="project" value="InterPro"/>
</dbReference>
<feature type="domain" description="ABC transporter" evidence="9">
    <location>
        <begin position="4"/>
        <end position="236"/>
    </location>
</feature>
<dbReference type="InterPro" id="IPR015853">
    <property type="entry name" value="ABC_transpr_FbpC"/>
</dbReference>
<keyword evidence="1" id="KW-0813">Transport</keyword>